<dbReference type="Gene3D" id="2.40.128.20">
    <property type="match status" value="1"/>
</dbReference>
<keyword evidence="2" id="KW-1185">Reference proteome</keyword>
<dbReference type="SUPFAM" id="SSF50814">
    <property type="entry name" value="Lipocalins"/>
    <property type="match status" value="1"/>
</dbReference>
<accession>A0ABT7EBW9</accession>
<organism evidence="1 2">
    <name type="scientific">Romboutsia sedimentorum</name>
    <dbReference type="NCBI Taxonomy" id="1368474"/>
    <lineage>
        <taxon>Bacteria</taxon>
        <taxon>Bacillati</taxon>
        <taxon>Bacillota</taxon>
        <taxon>Clostridia</taxon>
        <taxon>Peptostreptococcales</taxon>
        <taxon>Peptostreptococcaceae</taxon>
        <taxon>Romboutsia</taxon>
    </lineage>
</organism>
<reference evidence="1 2" key="1">
    <citation type="submission" date="2023-05" db="EMBL/GenBank/DDBJ databases">
        <title>Rombocin, a short stable natural nisin variant, displays selective antimicrobial activity against Listeria monocytogenes and employs dual mode of action to kill target bacterial strains.</title>
        <authorList>
            <person name="Wambui J."/>
            <person name="Stephan R."/>
            <person name="Kuipers O.P."/>
        </authorList>
    </citation>
    <scope>NUCLEOTIDE SEQUENCE [LARGE SCALE GENOMIC DNA]</scope>
    <source>
        <strain evidence="1 2">RC002</strain>
    </source>
</reference>
<comment type="caution">
    <text evidence="1">The sequence shown here is derived from an EMBL/GenBank/DDBJ whole genome shotgun (WGS) entry which is preliminary data.</text>
</comment>
<evidence type="ECO:0000313" key="2">
    <source>
        <dbReference type="Proteomes" id="UP001301012"/>
    </source>
</evidence>
<dbReference type="EMBL" id="JASKYM010000008">
    <property type="protein sequence ID" value="MDK2564436.1"/>
    <property type="molecule type" value="Genomic_DNA"/>
</dbReference>
<sequence>MNGKVSITTKQYDESGKVDTINLSTFADVYYKNNDIYVVYKENEDGNKTTSTIKISENEINIKRFGDTNSTMNFKKSSIYETKYRTPQGLFIIETNTKELKIDKNKKKCIKAEIEYDIKIMELFKGRNKINIIVQINE</sequence>
<gene>
    <name evidence="1" type="ORF">QOZ84_12885</name>
</gene>
<protein>
    <submittedName>
        <fullName evidence="1">DUF1934 domain-containing protein</fullName>
    </submittedName>
</protein>
<dbReference type="Proteomes" id="UP001301012">
    <property type="component" value="Unassembled WGS sequence"/>
</dbReference>
<evidence type="ECO:0000313" key="1">
    <source>
        <dbReference type="EMBL" id="MDK2564436.1"/>
    </source>
</evidence>
<dbReference type="Pfam" id="PF09148">
    <property type="entry name" value="DUF1934"/>
    <property type="match status" value="1"/>
</dbReference>
<proteinExistence type="predicted"/>
<dbReference type="RefSeq" id="WP_284133361.1">
    <property type="nucleotide sequence ID" value="NZ_JASKYM010000008.1"/>
</dbReference>
<name>A0ABT7EBW9_9FIRM</name>
<dbReference type="InterPro" id="IPR015231">
    <property type="entry name" value="DUF1934"/>
</dbReference>
<dbReference type="InterPro" id="IPR012674">
    <property type="entry name" value="Calycin"/>
</dbReference>